<dbReference type="RefSeq" id="WP_301202605.1">
    <property type="nucleotide sequence ID" value="NZ_JAPDPI010000086.1"/>
</dbReference>
<protein>
    <submittedName>
        <fullName evidence="1">Uncharacterized protein</fullName>
    </submittedName>
</protein>
<dbReference type="EMBL" id="JAPDPI010000086">
    <property type="protein sequence ID" value="MCW3808058.1"/>
    <property type="molecule type" value="Genomic_DNA"/>
</dbReference>
<reference evidence="1" key="1">
    <citation type="submission" date="2022-10" db="EMBL/GenBank/DDBJ databases">
        <authorList>
            <person name="Yu W.X."/>
        </authorList>
    </citation>
    <scope>NUCLEOTIDE SEQUENCE</scope>
    <source>
        <strain evidence="1">D04</strain>
    </source>
</reference>
<dbReference type="Proteomes" id="UP001207408">
    <property type="component" value="Unassembled WGS sequence"/>
</dbReference>
<gene>
    <name evidence="1" type="ORF">OM074_20715</name>
</gene>
<sequence>MMGCSTSMVNHREVHDVGSVPESVLSDKQTIKVHLKDGSLLLFHEWEFFDKKEIIQGIGEYFSANREKITLPVRANSSENKQLSKVLYVGGNKYVVPYELCVLVETNEYKGFNVVSPLLMSYSTLWSAFTFYCLTDPKACFGSCPTIYLYDDENKEIVAEGFSSSITKSMEATDVDFICDISLKDSVDHIKLELQNEAFETHYVRYADLLVVKKASSTHVVYGKDGFYEVDHIKVPKSVEGIVADNLPLFQYADHQEYLALADTCDLNTKESIVFVFDEFEGANSGIVLTQRQSFMTTFLFYQSMAHMGTRAGELLARYERSSPLVRNAFKSMDDVLGGVDIEVEVNNKWKKVGAIKEQGPIVCDTHIVLINYKNKISKVRLTMTKGLWRIDRVNVCNVVKKSKSEVIQASSLINYNQEDCSILQELNDKEKMIVNLPGTSHTLIYKLPEYDNYAVFVETRGYYTEWMRKEWLKEESEEMIDLILYNPKKWIRLMTPQYKHMELEMETLFWMSKYAYAKRED</sequence>
<dbReference type="AlphaFoldDB" id="A0AAE3SLX2"/>
<organism evidence="1 2">
    <name type="scientific">Plebeiibacterium marinum</name>
    <dbReference type="NCBI Taxonomy" id="2992111"/>
    <lineage>
        <taxon>Bacteria</taxon>
        <taxon>Pseudomonadati</taxon>
        <taxon>Bacteroidota</taxon>
        <taxon>Bacteroidia</taxon>
        <taxon>Marinilabiliales</taxon>
        <taxon>Marinilabiliaceae</taxon>
        <taxon>Plebeiibacterium</taxon>
    </lineage>
</organism>
<name>A0AAE3SLX2_9BACT</name>
<proteinExistence type="predicted"/>
<evidence type="ECO:0000313" key="2">
    <source>
        <dbReference type="Proteomes" id="UP001207408"/>
    </source>
</evidence>
<comment type="caution">
    <text evidence="1">The sequence shown here is derived from an EMBL/GenBank/DDBJ whole genome shotgun (WGS) entry which is preliminary data.</text>
</comment>
<keyword evidence="2" id="KW-1185">Reference proteome</keyword>
<evidence type="ECO:0000313" key="1">
    <source>
        <dbReference type="EMBL" id="MCW3808058.1"/>
    </source>
</evidence>
<accession>A0AAE3SLX2</accession>